<evidence type="ECO:0000259" key="1">
    <source>
        <dbReference type="PROSITE" id="PS50878"/>
    </source>
</evidence>
<proteinExistence type="predicted"/>
<dbReference type="InterPro" id="IPR000477">
    <property type="entry name" value="RT_dom"/>
</dbReference>
<gene>
    <name evidence="2" type="ORF">P4O66_000693</name>
</gene>
<comment type="caution">
    <text evidence="2">The sequence shown here is derived from an EMBL/GenBank/DDBJ whole genome shotgun (WGS) entry which is preliminary data.</text>
</comment>
<reference evidence="2" key="1">
    <citation type="submission" date="2023-03" db="EMBL/GenBank/DDBJ databases">
        <title>Electrophorus voltai genome.</title>
        <authorList>
            <person name="Bian C."/>
        </authorList>
    </citation>
    <scope>NUCLEOTIDE SEQUENCE</scope>
    <source>
        <strain evidence="2">CB-2022</strain>
        <tissue evidence="2">Muscle</tissue>
    </source>
</reference>
<feature type="domain" description="Reverse transcriptase" evidence="1">
    <location>
        <begin position="139"/>
        <end position="393"/>
    </location>
</feature>
<dbReference type="CDD" id="cd01650">
    <property type="entry name" value="RT_nLTR_like"/>
    <property type="match status" value="1"/>
</dbReference>
<dbReference type="Pfam" id="PF00078">
    <property type="entry name" value="RVT_1"/>
    <property type="match status" value="1"/>
</dbReference>
<organism evidence="2 3">
    <name type="scientific">Electrophorus voltai</name>
    <dbReference type="NCBI Taxonomy" id="2609070"/>
    <lineage>
        <taxon>Eukaryota</taxon>
        <taxon>Metazoa</taxon>
        <taxon>Chordata</taxon>
        <taxon>Craniata</taxon>
        <taxon>Vertebrata</taxon>
        <taxon>Euteleostomi</taxon>
        <taxon>Actinopterygii</taxon>
        <taxon>Neopterygii</taxon>
        <taxon>Teleostei</taxon>
        <taxon>Ostariophysi</taxon>
        <taxon>Gymnotiformes</taxon>
        <taxon>Gymnotoidei</taxon>
        <taxon>Gymnotidae</taxon>
        <taxon>Electrophorus</taxon>
    </lineage>
</organism>
<accession>A0AAD8ZIL2</accession>
<dbReference type="PROSITE" id="PS50878">
    <property type="entry name" value="RT_POL"/>
    <property type="match status" value="1"/>
</dbReference>
<dbReference type="EMBL" id="JAROKS010000012">
    <property type="protein sequence ID" value="KAK1798200.1"/>
    <property type="molecule type" value="Genomic_DNA"/>
</dbReference>
<name>A0AAD8ZIL2_9TELE</name>
<dbReference type="Proteomes" id="UP001239994">
    <property type="component" value="Unassembled WGS sequence"/>
</dbReference>
<sequence>MSLLTKFSLEVTSAKSSYYREKFESSSSSDPRKLFTIFSSLLNPPPPSSSLTPEDFITFFEEKVAAIRQAFSSVPTPPTNMHSPTSNFLTSFSPLSTDEILKLLTSSNLTTCLLDPIPSALFQTIARDLLPFISVIINNSLSSGYVLTASKTARVVPILKKATLDSSSVPNYGPVSLHSFLSKTLERAVYNQLSLFLTQNQLHDPNQSGYKPAHSTETALIAVTEKLHAAKAAKLSSGLILLDLSAAFDTVNHNILLSVLSRLGVTGSAWRWFQSYLEGQSHQVTWRGSTSKPCRLSPGAPQGSVLGPLLFSLYTHSLGDVKSSHGFSYHCYADDTQLFLSFPPSDTQVSIRILASLTDIASWMTAHHLKLSPSKTELLFIPGTPNPYHDLTVSFENSLVSPSEAAHSLGVTLDNQLSFSTHVSNLTWSCRFLLYNIQRIRLSLSQEATQMLVQSLVISKLDNCNSLLAGLPLRAIKPLQLFQNAAAQLVFNRPKFTRYSTAALPSLAPCSCTHQI</sequence>
<dbReference type="PANTHER" id="PTHR33332">
    <property type="entry name" value="REVERSE TRANSCRIPTASE DOMAIN-CONTAINING PROTEIN"/>
    <property type="match status" value="1"/>
</dbReference>
<keyword evidence="3" id="KW-1185">Reference proteome</keyword>
<dbReference type="AlphaFoldDB" id="A0AAD8ZIL2"/>
<protein>
    <recommendedName>
        <fullName evidence="1">Reverse transcriptase domain-containing protein</fullName>
    </recommendedName>
</protein>
<evidence type="ECO:0000313" key="2">
    <source>
        <dbReference type="EMBL" id="KAK1798200.1"/>
    </source>
</evidence>
<dbReference type="InterPro" id="IPR043502">
    <property type="entry name" value="DNA/RNA_pol_sf"/>
</dbReference>
<evidence type="ECO:0000313" key="3">
    <source>
        <dbReference type="Proteomes" id="UP001239994"/>
    </source>
</evidence>
<dbReference type="SUPFAM" id="SSF56672">
    <property type="entry name" value="DNA/RNA polymerases"/>
    <property type="match status" value="1"/>
</dbReference>